<dbReference type="RefSeq" id="WP_246906911.1">
    <property type="nucleotide sequence ID" value="NZ_JALJRB010000009.1"/>
</dbReference>
<organism evidence="1 2">
    <name type="scientific">Desulfatitalea alkaliphila</name>
    <dbReference type="NCBI Taxonomy" id="2929485"/>
    <lineage>
        <taxon>Bacteria</taxon>
        <taxon>Pseudomonadati</taxon>
        <taxon>Thermodesulfobacteriota</taxon>
        <taxon>Desulfobacteria</taxon>
        <taxon>Desulfobacterales</taxon>
        <taxon>Desulfosarcinaceae</taxon>
        <taxon>Desulfatitalea</taxon>
    </lineage>
</organism>
<protein>
    <submittedName>
        <fullName evidence="1">Uncharacterized protein</fullName>
    </submittedName>
</protein>
<accession>A0AA41R1T7</accession>
<proteinExistence type="predicted"/>
<dbReference type="AlphaFoldDB" id="A0AA41R1T7"/>
<dbReference type="Proteomes" id="UP001165427">
    <property type="component" value="Unassembled WGS sequence"/>
</dbReference>
<evidence type="ECO:0000313" key="2">
    <source>
        <dbReference type="Proteomes" id="UP001165427"/>
    </source>
</evidence>
<comment type="caution">
    <text evidence="1">The sequence shown here is derived from an EMBL/GenBank/DDBJ whole genome shotgun (WGS) entry which is preliminary data.</text>
</comment>
<sequence length="85" mass="9991">MARPCDYNIQQTIRLTREMMRLADQGDADREDVGCGVLYGMLRDAAYKLLRIAEEEKRRHQAKGWWLELEEKPTNPNPDIEKEVD</sequence>
<reference evidence="1" key="1">
    <citation type="submission" date="2022-04" db="EMBL/GenBank/DDBJ databases">
        <title>Desulfatitalea alkaliphila sp. nov., a novel anaerobic sulfate-reducing bacterium isolated from terrestrial mud volcano, Taman Peninsula, Russia.</title>
        <authorList>
            <person name="Khomyakova M.A."/>
            <person name="Merkel A.Y."/>
            <person name="Slobodkin A.I."/>
        </authorList>
    </citation>
    <scope>NUCLEOTIDE SEQUENCE</scope>
    <source>
        <strain evidence="1">M08but</strain>
    </source>
</reference>
<name>A0AA41R1T7_9BACT</name>
<evidence type="ECO:0000313" key="1">
    <source>
        <dbReference type="EMBL" id="MCJ8500974.1"/>
    </source>
</evidence>
<gene>
    <name evidence="1" type="ORF">MRX98_10355</name>
</gene>
<keyword evidence="2" id="KW-1185">Reference proteome</keyword>
<dbReference type="EMBL" id="JALJRB010000009">
    <property type="protein sequence ID" value="MCJ8500974.1"/>
    <property type="molecule type" value="Genomic_DNA"/>
</dbReference>